<accession>U1PX41</accession>
<dbReference type="Proteomes" id="UP000016481">
    <property type="component" value="Unassembled WGS sequence"/>
</dbReference>
<comment type="caution">
    <text evidence="2">The sequence shown here is derived from an EMBL/GenBank/DDBJ whole genome shotgun (WGS) entry which is preliminary data.</text>
</comment>
<dbReference type="GO" id="GO:0008168">
    <property type="term" value="F:methyltransferase activity"/>
    <property type="evidence" value="ECO:0007669"/>
    <property type="project" value="UniProtKB-KW"/>
</dbReference>
<dbReference type="CDD" id="cd02440">
    <property type="entry name" value="AdoMet_MTases"/>
    <property type="match status" value="1"/>
</dbReference>
<sequence>MSKDLQGAADQGGVVENSEKQSGAVENGENQAASQPAQISGQGPAVVADQGGAVEQGERKGLRQAPEASRMQGHWLLATLGKKILRPGGIALTRKMLAAAAPTSQDRIVEFGPGVGATARLLLKANPKSYAGVDPNPQGRQAVAKVIAPYSQAQYVVADAACTGLPDASADLVVGEAMLTIQSPQAKAAIVKEAARLLAPGGRYAIHEMAVSSGYSQEDFEAARKELSRTIKVGARPLTEDGWRQLMQDAGLEVVFSAKAPLRLLEPTRLIRDEGLLGALRFWNNARKMPGAKERLRTMRKAFKVQGRLMGGYVLVAKKPQAK</sequence>
<keyword evidence="2" id="KW-0489">Methyltransferase</keyword>
<reference evidence="2 3" key="1">
    <citation type="submission" date="2013-08" db="EMBL/GenBank/DDBJ databases">
        <authorList>
            <person name="Weinstock G."/>
            <person name="Sodergren E."/>
            <person name="Wylie T."/>
            <person name="Fulton L."/>
            <person name="Fulton R."/>
            <person name="Fronick C."/>
            <person name="O'Laughlin M."/>
            <person name="Godfrey J."/>
            <person name="Miner T."/>
            <person name="Herter B."/>
            <person name="Appelbaum E."/>
            <person name="Cordes M."/>
            <person name="Lek S."/>
            <person name="Wollam A."/>
            <person name="Pepin K.H."/>
            <person name="Palsikar V.B."/>
            <person name="Mitreva M."/>
            <person name="Wilson R.K."/>
        </authorList>
    </citation>
    <scope>NUCLEOTIDE SEQUENCE [LARGE SCALE GENOMIC DNA]</scope>
    <source>
        <strain evidence="2 3">F0530</strain>
    </source>
</reference>
<dbReference type="PANTHER" id="PTHR42912">
    <property type="entry name" value="METHYLTRANSFERASE"/>
    <property type="match status" value="1"/>
</dbReference>
<dbReference type="AlphaFoldDB" id="U1PX41"/>
<dbReference type="EMBL" id="AWSC01000063">
    <property type="protein sequence ID" value="ERH14664.1"/>
    <property type="molecule type" value="Genomic_DNA"/>
</dbReference>
<evidence type="ECO:0000313" key="2">
    <source>
        <dbReference type="EMBL" id="ERH14664.1"/>
    </source>
</evidence>
<dbReference type="SUPFAM" id="SSF53335">
    <property type="entry name" value="S-adenosyl-L-methionine-dependent methyltransferases"/>
    <property type="match status" value="1"/>
</dbReference>
<dbReference type="Gene3D" id="3.40.50.150">
    <property type="entry name" value="Vaccinia Virus protein VP39"/>
    <property type="match status" value="1"/>
</dbReference>
<dbReference type="RefSeq" id="WP_021603699.1">
    <property type="nucleotide sequence ID" value="NZ_KE951490.1"/>
</dbReference>
<dbReference type="InterPro" id="IPR029063">
    <property type="entry name" value="SAM-dependent_MTases_sf"/>
</dbReference>
<keyword evidence="2" id="KW-0808">Transferase</keyword>
<name>U1PX41_9ACTO</name>
<dbReference type="InterPro" id="IPR050508">
    <property type="entry name" value="Methyltransf_Superfamily"/>
</dbReference>
<feature type="region of interest" description="Disordered" evidence="1">
    <location>
        <begin position="1"/>
        <end position="48"/>
    </location>
</feature>
<evidence type="ECO:0000256" key="1">
    <source>
        <dbReference type="SAM" id="MobiDB-lite"/>
    </source>
</evidence>
<protein>
    <submittedName>
        <fullName evidence="2">Methyltransferase domain protein</fullName>
    </submittedName>
</protein>
<evidence type="ECO:0000313" key="3">
    <source>
        <dbReference type="Proteomes" id="UP000016481"/>
    </source>
</evidence>
<dbReference type="PANTHER" id="PTHR42912:SF95">
    <property type="entry name" value="METHYLTRANSFERASE TYPE 11 DOMAIN-CONTAINING PROTEIN"/>
    <property type="match status" value="1"/>
</dbReference>
<proteinExistence type="predicted"/>
<dbReference type="GO" id="GO:0032259">
    <property type="term" value="P:methylation"/>
    <property type="evidence" value="ECO:0007669"/>
    <property type="project" value="UniProtKB-KW"/>
</dbReference>
<dbReference type="PATRIC" id="fig|1321817.3.peg.1384"/>
<organism evidence="2 3">
    <name type="scientific">Actinomyces graevenitzii F0530</name>
    <dbReference type="NCBI Taxonomy" id="1321817"/>
    <lineage>
        <taxon>Bacteria</taxon>
        <taxon>Bacillati</taxon>
        <taxon>Actinomycetota</taxon>
        <taxon>Actinomycetes</taxon>
        <taxon>Actinomycetales</taxon>
        <taxon>Actinomycetaceae</taxon>
        <taxon>Actinomyces</taxon>
    </lineage>
</organism>
<dbReference type="HOGENOM" id="CLU_039068_4_0_11"/>
<gene>
    <name evidence="2" type="ORF">HMPREF1978_01575</name>
</gene>
<dbReference type="Pfam" id="PF13489">
    <property type="entry name" value="Methyltransf_23"/>
    <property type="match status" value="1"/>
</dbReference>
<feature type="compositionally biased region" description="Polar residues" evidence="1">
    <location>
        <begin position="28"/>
        <end position="41"/>
    </location>
</feature>